<reference evidence="2" key="1">
    <citation type="journal article" date="2022" name="Mol. Ecol. Resour.">
        <title>The genomes of chicory, endive, great burdock and yacon provide insights into Asteraceae palaeo-polyploidization history and plant inulin production.</title>
        <authorList>
            <person name="Fan W."/>
            <person name="Wang S."/>
            <person name="Wang H."/>
            <person name="Wang A."/>
            <person name="Jiang F."/>
            <person name="Liu H."/>
            <person name="Zhao H."/>
            <person name="Xu D."/>
            <person name="Zhang Y."/>
        </authorList>
    </citation>
    <scope>NUCLEOTIDE SEQUENCE [LARGE SCALE GENOMIC DNA]</scope>
    <source>
        <strain evidence="2">cv. Punajuju</strain>
    </source>
</reference>
<sequence length="136" mass="15587">MAGDTPGRILCSNPPLDVVNVQPVQVFSAQPMLDSEISIRNYDEHIKSSNSFKDGEDLQEKRNQYRSRGYKISCPKNSSADSADKRRFQDKNVILRKKRIAKIVDGKQGEEQTENDLGKEIDRFLQALKILEFPFR</sequence>
<dbReference type="Proteomes" id="UP001055811">
    <property type="component" value="Linkage Group LG05"/>
</dbReference>
<comment type="caution">
    <text evidence="1">The sequence shown here is derived from an EMBL/GenBank/DDBJ whole genome shotgun (WGS) entry which is preliminary data.</text>
</comment>
<protein>
    <submittedName>
        <fullName evidence="1">Uncharacterized protein</fullName>
    </submittedName>
</protein>
<gene>
    <name evidence="1" type="ORF">L2E82_29460</name>
</gene>
<evidence type="ECO:0000313" key="1">
    <source>
        <dbReference type="EMBL" id="KAI3739076.1"/>
    </source>
</evidence>
<keyword evidence="2" id="KW-1185">Reference proteome</keyword>
<dbReference type="EMBL" id="CM042013">
    <property type="protein sequence ID" value="KAI3739076.1"/>
    <property type="molecule type" value="Genomic_DNA"/>
</dbReference>
<reference evidence="1 2" key="2">
    <citation type="journal article" date="2022" name="Mol. Ecol. Resour.">
        <title>The genomes of chicory, endive, great burdock and yacon provide insights into Asteraceae paleo-polyploidization history and plant inulin production.</title>
        <authorList>
            <person name="Fan W."/>
            <person name="Wang S."/>
            <person name="Wang H."/>
            <person name="Wang A."/>
            <person name="Jiang F."/>
            <person name="Liu H."/>
            <person name="Zhao H."/>
            <person name="Xu D."/>
            <person name="Zhang Y."/>
        </authorList>
    </citation>
    <scope>NUCLEOTIDE SEQUENCE [LARGE SCALE GENOMIC DNA]</scope>
    <source>
        <strain evidence="2">cv. Punajuju</strain>
        <tissue evidence="1">Leaves</tissue>
    </source>
</reference>
<organism evidence="1 2">
    <name type="scientific">Cichorium intybus</name>
    <name type="common">Chicory</name>
    <dbReference type="NCBI Taxonomy" id="13427"/>
    <lineage>
        <taxon>Eukaryota</taxon>
        <taxon>Viridiplantae</taxon>
        <taxon>Streptophyta</taxon>
        <taxon>Embryophyta</taxon>
        <taxon>Tracheophyta</taxon>
        <taxon>Spermatophyta</taxon>
        <taxon>Magnoliopsida</taxon>
        <taxon>eudicotyledons</taxon>
        <taxon>Gunneridae</taxon>
        <taxon>Pentapetalae</taxon>
        <taxon>asterids</taxon>
        <taxon>campanulids</taxon>
        <taxon>Asterales</taxon>
        <taxon>Asteraceae</taxon>
        <taxon>Cichorioideae</taxon>
        <taxon>Cichorieae</taxon>
        <taxon>Cichoriinae</taxon>
        <taxon>Cichorium</taxon>
    </lineage>
</organism>
<proteinExistence type="predicted"/>
<accession>A0ACB9CY13</accession>
<evidence type="ECO:0000313" key="2">
    <source>
        <dbReference type="Proteomes" id="UP001055811"/>
    </source>
</evidence>
<name>A0ACB9CY13_CICIN</name>